<dbReference type="GO" id="GO:0005576">
    <property type="term" value="C:extracellular region"/>
    <property type="evidence" value="ECO:0007669"/>
    <property type="project" value="UniProtKB-SubCell"/>
</dbReference>
<feature type="non-terminal residue" evidence="7">
    <location>
        <position position="1053"/>
    </location>
</feature>
<feature type="region of interest" description="Disordered" evidence="6">
    <location>
        <begin position="935"/>
        <end position="1000"/>
    </location>
</feature>
<dbReference type="PROSITE" id="PS50068">
    <property type="entry name" value="LDLRA_2"/>
    <property type="match status" value="1"/>
</dbReference>
<evidence type="ECO:0000256" key="5">
    <source>
        <dbReference type="PROSITE-ProRule" id="PRU00124"/>
    </source>
</evidence>
<evidence type="ECO:0000256" key="4">
    <source>
        <dbReference type="ARBA" id="ARBA00023157"/>
    </source>
</evidence>
<keyword evidence="8" id="KW-1185">Reference proteome</keyword>
<dbReference type="EMBL" id="CAIIXF020000007">
    <property type="protein sequence ID" value="CAH1789454.1"/>
    <property type="molecule type" value="Genomic_DNA"/>
</dbReference>
<comment type="caution">
    <text evidence="5">Lacks conserved residue(s) required for the propagation of feature annotation.</text>
</comment>
<evidence type="ECO:0000256" key="1">
    <source>
        <dbReference type="ARBA" id="ARBA00004613"/>
    </source>
</evidence>
<name>A0A8S4P4X2_OWEFU</name>
<dbReference type="SUPFAM" id="SSF57603">
    <property type="entry name" value="FnI-like domain"/>
    <property type="match status" value="1"/>
</dbReference>
<dbReference type="OrthoDB" id="6236007at2759"/>
<dbReference type="Proteomes" id="UP000749559">
    <property type="component" value="Unassembled WGS sequence"/>
</dbReference>
<sequence length="1053" mass="113447">MVTTAASTPGTTVQPPSCNSENGEYLATCSETNRYCPDVNMTDDSNYLECCMCQNGRLFNDEGKCVEPWACTTCELNIDGNMVNMPLYTQFDELVSGTEDCTRKCEFNDESCNKTCMENVICKTTPTCAEGTIMVTDVNGLPICQRVTTASYTTSTTPPAECDSCGEGQISCEDSCSCYTPDQKCDGKEDCLNGLDELGCDCTEKMPNGTNVYIENGGGLQWNECTYCECSNDSPDGKCVKTCNKTCEEGETLDAHFGSTDCCECTKENTTARCQPGDPGYPRLCKDSDCDPVKNTSCVYVRPPPCETSIVSTIINKQGIFVITPDLATKALSGFTSDASYSDINLADGISSDITINFIDNQLHIVRNMSVKVTNVESVAVAIASTATFSERYELDIENGVAKVDFLNELSDGVNAREIKITIKKKVQTEPFYLSNLEIHTCDQECLELPTKECEPKCGHNSCAEDEYQWTIEQCFCRSGYSQQISYDSSVLYCKKDTPAPCVCEHNNVTLMENMVREVGCEKYTCGSDGIMMIDDKLCATTATVPTFPITSTGAPTTSSVATTTVTIEECKDMGNCFIDNKCMVSGSSWSPEDNDCTTYTCEDGTISTTIERCAEVICNEQMGQYLTRSDGSCCSKCTKVCTGTGVHHCDGVDDCIDGSDEQLLKCNETYKCPHKTMEISTKCNDVDLTKSRSCSYSIDFDNYPVMLNTTSTHCCLCKEGQHYNGTDCVPIDQCGCEFNGTMYNNMDVWIYDCVKHICKSGNVERDTTRVHCNECKASQTPLLMDTDDCCETCVECKKESAMTDIFTVVYLNNEKLESPENTLTHLSFNESSDYTIRFDFGYYNSDVSVTSINVRAVDIADGTANDYFSLTSVDYSNNDGPTKSVDESALLEISVTGYEPSPVLQATGLSIHVRTLSSVTLLVDVEICKPLVSGSTVTSSATTTPVTTTEQGSTVSSSASPSTTTLASTAQPSTKTTQTTTEEISTGTNIGTTSGTGTTYATGPASTAAVATSAAGTTSEEGTTLAAGTTSAAETTSSSGTTSVTGTTSAAG</sequence>
<gene>
    <name evidence="7" type="ORF">OFUS_LOCUS14805</name>
</gene>
<proteinExistence type="predicted"/>
<dbReference type="InterPro" id="IPR052424">
    <property type="entry name" value="Kielin_Chordin-BMP_Reg"/>
</dbReference>
<protein>
    <submittedName>
        <fullName evidence="7">Uncharacterized protein</fullName>
    </submittedName>
</protein>
<dbReference type="PANTHER" id="PTHR46698:SF7">
    <property type="entry name" value="VWFD DOMAIN-CONTAINING PROTEIN"/>
    <property type="match status" value="1"/>
</dbReference>
<comment type="caution">
    <text evidence="7">The sequence shown here is derived from an EMBL/GenBank/DDBJ whole genome shotgun (WGS) entry which is preliminary data.</text>
</comment>
<keyword evidence="3" id="KW-0732">Signal</keyword>
<feature type="region of interest" description="Disordered" evidence="6">
    <location>
        <begin position="1"/>
        <end position="20"/>
    </location>
</feature>
<dbReference type="AlphaFoldDB" id="A0A8S4P4X2"/>
<comment type="subcellular location">
    <subcellularLocation>
        <location evidence="1">Secreted</location>
    </subcellularLocation>
</comment>
<keyword evidence="4 5" id="KW-1015">Disulfide bond</keyword>
<evidence type="ECO:0000313" key="7">
    <source>
        <dbReference type="EMBL" id="CAH1789454.1"/>
    </source>
</evidence>
<dbReference type="PANTHER" id="PTHR46698">
    <property type="entry name" value="CROSSVEINLESS 2"/>
    <property type="match status" value="1"/>
</dbReference>
<dbReference type="InterPro" id="IPR002172">
    <property type="entry name" value="LDrepeatLR_classA_rpt"/>
</dbReference>
<feature type="disulfide bond" evidence="5">
    <location>
        <begin position="185"/>
        <end position="200"/>
    </location>
</feature>
<evidence type="ECO:0000256" key="6">
    <source>
        <dbReference type="SAM" id="MobiDB-lite"/>
    </source>
</evidence>
<accession>A0A8S4P4X2</accession>
<keyword evidence="2" id="KW-0964">Secreted</keyword>
<dbReference type="GO" id="GO:0030513">
    <property type="term" value="P:positive regulation of BMP signaling pathway"/>
    <property type="evidence" value="ECO:0007669"/>
    <property type="project" value="TreeGrafter"/>
</dbReference>
<dbReference type="SMART" id="SM00192">
    <property type="entry name" value="LDLa"/>
    <property type="match status" value="2"/>
</dbReference>
<feature type="region of interest" description="Disordered" evidence="6">
    <location>
        <begin position="1012"/>
        <end position="1053"/>
    </location>
</feature>
<organism evidence="7 8">
    <name type="scientific">Owenia fusiformis</name>
    <name type="common">Polychaete worm</name>
    <dbReference type="NCBI Taxonomy" id="6347"/>
    <lineage>
        <taxon>Eukaryota</taxon>
        <taxon>Metazoa</taxon>
        <taxon>Spiralia</taxon>
        <taxon>Lophotrochozoa</taxon>
        <taxon>Annelida</taxon>
        <taxon>Polychaeta</taxon>
        <taxon>Sedentaria</taxon>
        <taxon>Canalipalpata</taxon>
        <taxon>Sabellida</taxon>
        <taxon>Oweniida</taxon>
        <taxon>Oweniidae</taxon>
        <taxon>Owenia</taxon>
    </lineage>
</organism>
<evidence type="ECO:0000313" key="8">
    <source>
        <dbReference type="Proteomes" id="UP000749559"/>
    </source>
</evidence>
<evidence type="ECO:0000256" key="2">
    <source>
        <dbReference type="ARBA" id="ARBA00022525"/>
    </source>
</evidence>
<reference evidence="7" key="1">
    <citation type="submission" date="2022-03" db="EMBL/GenBank/DDBJ databases">
        <authorList>
            <person name="Martin C."/>
        </authorList>
    </citation>
    <scope>NUCLEOTIDE SEQUENCE</scope>
</reference>
<dbReference type="CDD" id="cd00112">
    <property type="entry name" value="LDLa"/>
    <property type="match status" value="1"/>
</dbReference>
<evidence type="ECO:0000256" key="3">
    <source>
        <dbReference type="ARBA" id="ARBA00022729"/>
    </source>
</evidence>